<dbReference type="InterPro" id="IPR042070">
    <property type="entry name" value="PucR_C-HTH_sf"/>
</dbReference>
<accession>A0ABR7HKF4</accession>
<dbReference type="RefSeq" id="WP_186935213.1">
    <property type="nucleotide sequence ID" value="NZ_JACOPS010000002.1"/>
</dbReference>
<organism evidence="2 3">
    <name type="scientific">Ruminococcus intestinalis</name>
    <dbReference type="NCBI Taxonomy" id="2763066"/>
    <lineage>
        <taxon>Bacteria</taxon>
        <taxon>Bacillati</taxon>
        <taxon>Bacillota</taxon>
        <taxon>Clostridia</taxon>
        <taxon>Eubacteriales</taxon>
        <taxon>Oscillospiraceae</taxon>
        <taxon>Ruminococcus</taxon>
    </lineage>
</organism>
<dbReference type="InterPro" id="IPR025736">
    <property type="entry name" value="PucR_C-HTH_dom"/>
</dbReference>
<dbReference type="Proteomes" id="UP000636755">
    <property type="component" value="Unassembled WGS sequence"/>
</dbReference>
<dbReference type="PANTHER" id="PTHR33744">
    <property type="entry name" value="CARBOHYDRATE DIACID REGULATOR"/>
    <property type="match status" value="1"/>
</dbReference>
<evidence type="ECO:0000313" key="3">
    <source>
        <dbReference type="Proteomes" id="UP000636755"/>
    </source>
</evidence>
<gene>
    <name evidence="2" type="ORF">H8R91_05645</name>
</gene>
<dbReference type="InterPro" id="IPR051448">
    <property type="entry name" value="CdaR-like_regulators"/>
</dbReference>
<evidence type="ECO:0000313" key="2">
    <source>
        <dbReference type="EMBL" id="MBC5728009.1"/>
    </source>
</evidence>
<protein>
    <submittedName>
        <fullName evidence="2">Helix-turn-helix domain-containing protein</fullName>
    </submittedName>
</protein>
<reference evidence="2 3" key="1">
    <citation type="submission" date="2020-08" db="EMBL/GenBank/DDBJ databases">
        <title>Genome public.</title>
        <authorList>
            <person name="Liu C."/>
            <person name="Sun Q."/>
        </authorList>
    </citation>
    <scope>NUCLEOTIDE SEQUENCE [LARGE SCALE GENOMIC DNA]</scope>
    <source>
        <strain evidence="2 3">NSJ-71</strain>
    </source>
</reference>
<dbReference type="Pfam" id="PF13556">
    <property type="entry name" value="HTH_30"/>
    <property type="match status" value="1"/>
</dbReference>
<dbReference type="Gene3D" id="1.10.10.2840">
    <property type="entry name" value="PucR C-terminal helix-turn-helix domain"/>
    <property type="match status" value="1"/>
</dbReference>
<evidence type="ECO:0000259" key="1">
    <source>
        <dbReference type="Pfam" id="PF13556"/>
    </source>
</evidence>
<keyword evidence="3" id="KW-1185">Reference proteome</keyword>
<proteinExistence type="predicted"/>
<name>A0ABR7HKF4_9FIRM</name>
<feature type="domain" description="PucR C-terminal helix-turn-helix" evidence="1">
    <location>
        <begin position="113"/>
        <end position="170"/>
    </location>
</feature>
<comment type="caution">
    <text evidence="2">The sequence shown here is derived from an EMBL/GenBank/DDBJ whole genome shotgun (WGS) entry which is preliminary data.</text>
</comment>
<dbReference type="EMBL" id="JACOPS010000002">
    <property type="protein sequence ID" value="MBC5728009.1"/>
    <property type="molecule type" value="Genomic_DNA"/>
</dbReference>
<sequence length="174" mass="20539">MLFYVLSNFTNAEIESLVEKLQAEQEKFMSVNKLYIAVSKTDCNIKSLSKAYQIVLKMLKLSQRRNISPMFYEKLEIKKLILAVDDNSLLESIYNENLRKLEIYDRDNGTDYLNFLRLYLKYDGSVQKVAEETFVHRNTINYQLAKIKKILGNNLKTFEERFKLILAFEIKDVL</sequence>